<dbReference type="GO" id="GO:0008270">
    <property type="term" value="F:zinc ion binding"/>
    <property type="evidence" value="ECO:0007669"/>
    <property type="project" value="UniProtKB-KW"/>
</dbReference>
<organism evidence="13 14">
    <name type="scientific">Quillaja saponaria</name>
    <name type="common">Soap bark tree</name>
    <dbReference type="NCBI Taxonomy" id="32244"/>
    <lineage>
        <taxon>Eukaryota</taxon>
        <taxon>Viridiplantae</taxon>
        <taxon>Streptophyta</taxon>
        <taxon>Embryophyta</taxon>
        <taxon>Tracheophyta</taxon>
        <taxon>Spermatophyta</taxon>
        <taxon>Magnoliopsida</taxon>
        <taxon>eudicotyledons</taxon>
        <taxon>Gunneridae</taxon>
        <taxon>Pentapetalae</taxon>
        <taxon>rosids</taxon>
        <taxon>fabids</taxon>
        <taxon>Fabales</taxon>
        <taxon>Quillajaceae</taxon>
        <taxon>Quillaja</taxon>
    </lineage>
</organism>
<sequence length="358" mass="40444">MQPKISAFFKSSSVSASKSSDPPLSLEGDDDELTLWDKRQHQFFNTYKRRSVSTNGRENDEGSASQTVKKPEWMITGRALVKNKKRSYAQLHLDLGQSDFLLHTCFTCGVKYAPGDEEDEKMHQSFHKNYTHGIQFKGWSKERVVSLHNKERGRIILVLDSDPPAHRKKVEEVVQMMEIELGSHWIVHKLCKVYLFISFQRIVGCLVAEPIKEAFKVISSSVVVNSDVTKTKDARSRSAILQFGGISFQREFNKREPLVNGSDLLDGDLKGPISCENKAVDAVCGIRAIWVTPSNRRKHIANQLLDAIRKSFCMDFVLERSQIAFSQPTSAGKALASKYTGSGSFLVYKTDRMEFISN</sequence>
<evidence type="ECO:0000256" key="3">
    <source>
        <dbReference type="ARBA" id="ARBA00022679"/>
    </source>
</evidence>
<evidence type="ECO:0000313" key="14">
    <source>
        <dbReference type="Proteomes" id="UP001163823"/>
    </source>
</evidence>
<dbReference type="Pfam" id="PF13880">
    <property type="entry name" value="Acetyltransf_13"/>
    <property type="match status" value="1"/>
</dbReference>
<protein>
    <submittedName>
        <fullName evidence="13">Protein CHROMOSOME TRANSMISSION FIDELITY 7</fullName>
    </submittedName>
</protein>
<accession>A0AAD7LTL1</accession>
<feature type="domain" description="N-acetyltransferase ESCO zinc-finger" evidence="11">
    <location>
        <begin position="90"/>
        <end position="129"/>
    </location>
</feature>
<dbReference type="Proteomes" id="UP001163823">
    <property type="component" value="Chromosome 6"/>
</dbReference>
<dbReference type="GO" id="GO:0061733">
    <property type="term" value="F:protein-lysine-acetyltransferase activity"/>
    <property type="evidence" value="ECO:0007669"/>
    <property type="project" value="TreeGrafter"/>
</dbReference>
<comment type="subcellular location">
    <subcellularLocation>
        <location evidence="1">Nucleus</location>
    </subcellularLocation>
</comment>
<keyword evidence="9" id="KW-0012">Acyltransferase</keyword>
<feature type="compositionally biased region" description="Low complexity" evidence="10">
    <location>
        <begin position="1"/>
        <end position="20"/>
    </location>
</feature>
<evidence type="ECO:0000259" key="12">
    <source>
        <dbReference type="Pfam" id="PF13880"/>
    </source>
</evidence>
<dbReference type="InterPro" id="IPR028009">
    <property type="entry name" value="ESCO_Acetyltransf_dom"/>
</dbReference>
<keyword evidence="14" id="KW-1185">Reference proteome</keyword>
<evidence type="ECO:0000256" key="6">
    <source>
        <dbReference type="ARBA" id="ARBA00022833"/>
    </source>
</evidence>
<evidence type="ECO:0000259" key="11">
    <source>
        <dbReference type="Pfam" id="PF13878"/>
    </source>
</evidence>
<dbReference type="PANTHER" id="PTHR45884">
    <property type="entry name" value="N-ACETYLTRANSFERASE ECO"/>
    <property type="match status" value="1"/>
</dbReference>
<dbReference type="InterPro" id="IPR028005">
    <property type="entry name" value="AcTrfase_ESCO_Znf_dom"/>
</dbReference>
<keyword evidence="3" id="KW-0808">Transferase</keyword>
<gene>
    <name evidence="13" type="ORF">O6P43_013899</name>
</gene>
<dbReference type="KEGG" id="qsa:O6P43_013899"/>
<evidence type="ECO:0000256" key="5">
    <source>
        <dbReference type="ARBA" id="ARBA00022771"/>
    </source>
</evidence>
<name>A0AAD7LTL1_QUISA</name>
<comment type="similarity">
    <text evidence="2">Belongs to the acetyltransferase family. ECO subfamily.</text>
</comment>
<evidence type="ECO:0000256" key="9">
    <source>
        <dbReference type="ARBA" id="ARBA00023315"/>
    </source>
</evidence>
<keyword evidence="6" id="KW-0862">Zinc</keyword>
<feature type="domain" description="N-acetyltransferase ESCO acetyl-transferase" evidence="12">
    <location>
        <begin position="281"/>
        <end position="348"/>
    </location>
</feature>
<evidence type="ECO:0000256" key="8">
    <source>
        <dbReference type="ARBA" id="ARBA00023306"/>
    </source>
</evidence>
<comment type="caution">
    <text evidence="13">The sequence shown here is derived from an EMBL/GenBank/DDBJ whole genome shotgun (WGS) entry which is preliminary data.</text>
</comment>
<evidence type="ECO:0000256" key="2">
    <source>
        <dbReference type="ARBA" id="ARBA00005816"/>
    </source>
</evidence>
<dbReference type="EMBL" id="JARAOO010000006">
    <property type="protein sequence ID" value="KAJ7964028.1"/>
    <property type="molecule type" value="Genomic_DNA"/>
</dbReference>
<reference evidence="13" key="1">
    <citation type="journal article" date="2023" name="Science">
        <title>Elucidation of the pathway for biosynthesis of saponin adjuvants from the soapbark tree.</title>
        <authorList>
            <person name="Reed J."/>
            <person name="Orme A."/>
            <person name="El-Demerdash A."/>
            <person name="Owen C."/>
            <person name="Martin L.B.B."/>
            <person name="Misra R.C."/>
            <person name="Kikuchi S."/>
            <person name="Rejzek M."/>
            <person name="Martin A.C."/>
            <person name="Harkess A."/>
            <person name="Leebens-Mack J."/>
            <person name="Louveau T."/>
            <person name="Stephenson M.J."/>
            <person name="Osbourn A."/>
        </authorList>
    </citation>
    <scope>NUCLEOTIDE SEQUENCE</scope>
    <source>
        <strain evidence="13">S10</strain>
    </source>
</reference>
<dbReference type="GO" id="GO:0005634">
    <property type="term" value="C:nucleus"/>
    <property type="evidence" value="ECO:0007669"/>
    <property type="project" value="UniProtKB-SubCell"/>
</dbReference>
<evidence type="ECO:0000313" key="13">
    <source>
        <dbReference type="EMBL" id="KAJ7964028.1"/>
    </source>
</evidence>
<keyword evidence="8" id="KW-0131">Cell cycle</keyword>
<evidence type="ECO:0000256" key="4">
    <source>
        <dbReference type="ARBA" id="ARBA00022723"/>
    </source>
</evidence>
<proteinExistence type="inferred from homology"/>
<feature type="compositionally biased region" description="Polar residues" evidence="10">
    <location>
        <begin position="52"/>
        <end position="68"/>
    </location>
</feature>
<keyword evidence="7" id="KW-0539">Nucleus</keyword>
<dbReference type="GO" id="GO:0007064">
    <property type="term" value="P:mitotic sister chromatid cohesion"/>
    <property type="evidence" value="ECO:0007669"/>
    <property type="project" value="TreeGrafter"/>
</dbReference>
<dbReference type="Pfam" id="PF13878">
    <property type="entry name" value="zf-C2H2_3"/>
    <property type="match status" value="1"/>
</dbReference>
<dbReference type="GO" id="GO:0000785">
    <property type="term" value="C:chromatin"/>
    <property type="evidence" value="ECO:0007669"/>
    <property type="project" value="TreeGrafter"/>
</dbReference>
<evidence type="ECO:0000256" key="10">
    <source>
        <dbReference type="SAM" id="MobiDB-lite"/>
    </source>
</evidence>
<feature type="region of interest" description="Disordered" evidence="10">
    <location>
        <begin position="47"/>
        <end position="69"/>
    </location>
</feature>
<feature type="region of interest" description="Disordered" evidence="10">
    <location>
        <begin position="1"/>
        <end position="31"/>
    </location>
</feature>
<dbReference type="AlphaFoldDB" id="A0AAD7LTL1"/>
<keyword evidence="5" id="KW-0863">Zinc-finger</keyword>
<evidence type="ECO:0000256" key="1">
    <source>
        <dbReference type="ARBA" id="ARBA00004123"/>
    </source>
</evidence>
<evidence type="ECO:0000256" key="7">
    <source>
        <dbReference type="ARBA" id="ARBA00023242"/>
    </source>
</evidence>
<dbReference type="PANTHER" id="PTHR45884:SF2">
    <property type="entry name" value="N-ACETYLTRANSFERASE ECO"/>
    <property type="match status" value="1"/>
</dbReference>
<keyword evidence="4" id="KW-0479">Metal-binding</keyword>